<reference evidence="1 2" key="1">
    <citation type="submission" date="2018-06" db="EMBL/GenBank/DDBJ databases">
        <title>Genomic Encyclopedia of Archaeal and Bacterial Type Strains, Phase II (KMG-II): from individual species to whole genera.</title>
        <authorList>
            <person name="Goeker M."/>
        </authorList>
    </citation>
    <scope>NUCLEOTIDE SEQUENCE [LARGE SCALE GENOMIC DNA]</scope>
    <source>
        <strain evidence="1 2">DSM 25663</strain>
    </source>
</reference>
<evidence type="ECO:0000313" key="1">
    <source>
        <dbReference type="EMBL" id="RAR74098.1"/>
    </source>
</evidence>
<proteinExistence type="predicted"/>
<evidence type="ECO:0008006" key="3">
    <source>
        <dbReference type="Google" id="ProtNLM"/>
    </source>
</evidence>
<accession>A0A328YIX1</accession>
<organism evidence="1 2">
    <name type="scientific">Flavobacterium aciduliphilum</name>
    <dbReference type="NCBI Taxonomy" id="1101402"/>
    <lineage>
        <taxon>Bacteria</taxon>
        <taxon>Pseudomonadati</taxon>
        <taxon>Bacteroidota</taxon>
        <taxon>Flavobacteriia</taxon>
        <taxon>Flavobacteriales</taxon>
        <taxon>Flavobacteriaceae</taxon>
        <taxon>Flavobacterium</taxon>
    </lineage>
</organism>
<protein>
    <recommendedName>
        <fullName evidence="3">Tetratricopeptide repeat protein</fullName>
    </recommendedName>
</protein>
<comment type="caution">
    <text evidence="1">The sequence shown here is derived from an EMBL/GenBank/DDBJ whole genome shotgun (WGS) entry which is preliminary data.</text>
</comment>
<dbReference type="RefSeq" id="WP_112112252.1">
    <property type="nucleotide sequence ID" value="NZ_QLSZ01000002.1"/>
</dbReference>
<dbReference type="Proteomes" id="UP000248840">
    <property type="component" value="Unassembled WGS sequence"/>
</dbReference>
<dbReference type="EMBL" id="QLSZ01000002">
    <property type="protein sequence ID" value="RAR74098.1"/>
    <property type="molecule type" value="Genomic_DNA"/>
</dbReference>
<dbReference type="InterPro" id="IPR011990">
    <property type="entry name" value="TPR-like_helical_dom_sf"/>
</dbReference>
<dbReference type="SUPFAM" id="SSF48452">
    <property type="entry name" value="TPR-like"/>
    <property type="match status" value="1"/>
</dbReference>
<dbReference type="OrthoDB" id="1522899at2"/>
<name>A0A328YIX1_9FLAO</name>
<evidence type="ECO:0000313" key="2">
    <source>
        <dbReference type="Proteomes" id="UP000248840"/>
    </source>
</evidence>
<keyword evidence="2" id="KW-1185">Reference proteome</keyword>
<sequence>MKAIGILLFGLLFFQLTWSQNDSCKENQKQCNQYFNDKEYQKAYDAWLELKKTCAKSDESVVLLGAKILQYNVEASDASEKEKKVRDLLALFDLYDQYFPQNQNGNNEKRAMALHENKLGTPDEIFNYLNLAFKNQKNTFTNPRAIYLYFELYYNQFKAKGVSFADLMSKYSDIISLIEENSQKQVNQKSEYDRVRMGIEAWMQNVITCDDLNTYVNQNFTANQKNQQWLGAVANVLYTKCVHVPMFGTVAQAYYTLKATSKSAFYMATYKLKSANQEEAIKFFTESIELSDNKLEKANRSYTIASILALSDKAKAAEMIQNAIVNDPASGIYYVFLANLYDAAAQECASNDNEKKAIYKLASDTVLKAGEVEPRFKQTAKTSSDEYLKKVTFEGKTKPKSIKVGCWINQKVQF</sequence>
<dbReference type="AlphaFoldDB" id="A0A328YIX1"/>
<gene>
    <name evidence="1" type="ORF">CLV55_10226</name>
</gene>